<organism evidence="8 9">
    <name type="scientific">Mycena maculata</name>
    <dbReference type="NCBI Taxonomy" id="230809"/>
    <lineage>
        <taxon>Eukaryota</taxon>
        <taxon>Fungi</taxon>
        <taxon>Dikarya</taxon>
        <taxon>Basidiomycota</taxon>
        <taxon>Agaricomycotina</taxon>
        <taxon>Agaricomycetes</taxon>
        <taxon>Agaricomycetidae</taxon>
        <taxon>Agaricales</taxon>
        <taxon>Marasmiineae</taxon>
        <taxon>Mycenaceae</taxon>
        <taxon>Mycena</taxon>
    </lineage>
</organism>
<dbReference type="Pfam" id="PF00406">
    <property type="entry name" value="ADK"/>
    <property type="match status" value="1"/>
</dbReference>
<dbReference type="SUPFAM" id="SSF57774">
    <property type="entry name" value="Microbial and mitochondrial ADK, insert 'zinc finger' domain"/>
    <property type="match status" value="1"/>
</dbReference>
<dbReference type="SUPFAM" id="SSF52540">
    <property type="entry name" value="P-loop containing nucleoside triphosphate hydrolases"/>
    <property type="match status" value="1"/>
</dbReference>
<evidence type="ECO:0000259" key="7">
    <source>
        <dbReference type="Pfam" id="PF05191"/>
    </source>
</evidence>
<dbReference type="InterPro" id="IPR000850">
    <property type="entry name" value="Adenylat/UMP-CMP_kin"/>
</dbReference>
<keyword evidence="9" id="KW-1185">Reference proteome</keyword>
<dbReference type="InterPro" id="IPR027417">
    <property type="entry name" value="P-loop_NTPase"/>
</dbReference>
<evidence type="ECO:0000256" key="3">
    <source>
        <dbReference type="ARBA" id="ARBA00022741"/>
    </source>
</evidence>
<dbReference type="GO" id="GO:0004017">
    <property type="term" value="F:AMP kinase activity"/>
    <property type="evidence" value="ECO:0007669"/>
    <property type="project" value="InterPro"/>
</dbReference>
<proteinExistence type="inferred from homology"/>
<dbReference type="HAMAP" id="MF_00235">
    <property type="entry name" value="Adenylate_kinase_Adk"/>
    <property type="match status" value="1"/>
</dbReference>
<gene>
    <name evidence="8" type="ORF">DFH07DRAFT_767238</name>
</gene>
<feature type="region of interest" description="Disordered" evidence="6">
    <location>
        <begin position="1"/>
        <end position="20"/>
    </location>
</feature>
<evidence type="ECO:0000256" key="5">
    <source>
        <dbReference type="RuleBase" id="RU003330"/>
    </source>
</evidence>
<dbReference type="FunFam" id="3.40.50.300:FF:000106">
    <property type="entry name" value="Adenylate kinase mitochondrial"/>
    <property type="match status" value="1"/>
</dbReference>
<comment type="similarity">
    <text evidence="1 5">Belongs to the adenylate kinase family.</text>
</comment>
<feature type="domain" description="Adenylate kinase active site lid" evidence="7">
    <location>
        <begin position="170"/>
        <end position="205"/>
    </location>
</feature>
<dbReference type="PANTHER" id="PTHR23359">
    <property type="entry name" value="NUCLEOTIDE KINASE"/>
    <property type="match status" value="1"/>
</dbReference>
<protein>
    <submittedName>
        <fullName evidence="8">Adenylate kinase</fullName>
    </submittedName>
</protein>
<evidence type="ECO:0000256" key="1">
    <source>
        <dbReference type="ARBA" id="ARBA00007220"/>
    </source>
</evidence>
<evidence type="ECO:0000256" key="4">
    <source>
        <dbReference type="ARBA" id="ARBA00022777"/>
    </source>
</evidence>
<dbReference type="EMBL" id="JARJLG010000015">
    <property type="protein sequence ID" value="KAJ7774541.1"/>
    <property type="molecule type" value="Genomic_DNA"/>
</dbReference>
<dbReference type="InterPro" id="IPR007862">
    <property type="entry name" value="Adenylate_kinase_lid-dom"/>
</dbReference>
<accession>A0AAD7JYC7</accession>
<dbReference type="InterPro" id="IPR033690">
    <property type="entry name" value="Adenylat_kinase_CS"/>
</dbReference>
<dbReference type="GO" id="GO:0005524">
    <property type="term" value="F:ATP binding"/>
    <property type="evidence" value="ECO:0007669"/>
    <property type="project" value="InterPro"/>
</dbReference>
<dbReference type="InterPro" id="IPR036193">
    <property type="entry name" value="ADK_active_lid_dom_sf"/>
</dbReference>
<reference evidence="8" key="1">
    <citation type="submission" date="2023-03" db="EMBL/GenBank/DDBJ databases">
        <title>Massive genome expansion in bonnet fungi (Mycena s.s.) driven by repeated elements and novel gene families across ecological guilds.</title>
        <authorList>
            <consortium name="Lawrence Berkeley National Laboratory"/>
            <person name="Harder C.B."/>
            <person name="Miyauchi S."/>
            <person name="Viragh M."/>
            <person name="Kuo A."/>
            <person name="Thoen E."/>
            <person name="Andreopoulos B."/>
            <person name="Lu D."/>
            <person name="Skrede I."/>
            <person name="Drula E."/>
            <person name="Henrissat B."/>
            <person name="Morin E."/>
            <person name="Kohler A."/>
            <person name="Barry K."/>
            <person name="LaButti K."/>
            <person name="Morin E."/>
            <person name="Salamov A."/>
            <person name="Lipzen A."/>
            <person name="Mereny Z."/>
            <person name="Hegedus B."/>
            <person name="Baldrian P."/>
            <person name="Stursova M."/>
            <person name="Weitz H."/>
            <person name="Taylor A."/>
            <person name="Grigoriev I.V."/>
            <person name="Nagy L.G."/>
            <person name="Martin F."/>
            <person name="Kauserud H."/>
        </authorList>
    </citation>
    <scope>NUCLEOTIDE SEQUENCE</scope>
    <source>
        <strain evidence="8">CBHHK188m</strain>
    </source>
</reference>
<dbReference type="PRINTS" id="PR00094">
    <property type="entry name" value="ADENYLTKNASE"/>
</dbReference>
<evidence type="ECO:0000256" key="6">
    <source>
        <dbReference type="SAM" id="MobiDB-lite"/>
    </source>
</evidence>
<feature type="compositionally biased region" description="Low complexity" evidence="6">
    <location>
        <begin position="11"/>
        <end position="20"/>
    </location>
</feature>
<evidence type="ECO:0000256" key="2">
    <source>
        <dbReference type="ARBA" id="ARBA00022679"/>
    </source>
</evidence>
<keyword evidence="3" id="KW-0547">Nucleotide-binding</keyword>
<sequence length="335" mass="37618">MNVLRRPQPNSRRCFSSSSASHRTLGPFTLNTFRTAQERDPGKILRLVIFGKPGAGKGTLSARLVKKYDIVSLSTGDLLRQHIAERTQVGLEAEEIVAQGKLLPDEVMLRIVASKLDHIRNKHWILDGFPRTVGQGELLDAHLKKQGTPLSLVVNLDVPDEVILSRISDRWVHLPSGRVYNLSYNPPKVDGFDDETGEPLTKRPDDNPVRVNLQILSFRLTHEQEIFARRLTQFYASTAPLIAYYSRAAQMRTRLPPPPRRAHPHQLTFPRAHTLLLETLSGTTSDEIWPQLDDLVRRAFPALKETTTSLETRRRHSLGDAVLAAGMAAVSRSES</sequence>
<dbReference type="Proteomes" id="UP001215280">
    <property type="component" value="Unassembled WGS sequence"/>
</dbReference>
<evidence type="ECO:0000313" key="8">
    <source>
        <dbReference type="EMBL" id="KAJ7774541.1"/>
    </source>
</evidence>
<keyword evidence="2 5" id="KW-0808">Transferase</keyword>
<dbReference type="NCBIfam" id="TIGR01351">
    <property type="entry name" value="adk"/>
    <property type="match status" value="1"/>
</dbReference>
<evidence type="ECO:0000313" key="9">
    <source>
        <dbReference type="Proteomes" id="UP001215280"/>
    </source>
</evidence>
<dbReference type="Gene3D" id="3.40.50.300">
    <property type="entry name" value="P-loop containing nucleotide triphosphate hydrolases"/>
    <property type="match status" value="1"/>
</dbReference>
<name>A0AAD7JYC7_9AGAR</name>
<dbReference type="AlphaFoldDB" id="A0AAD7JYC7"/>
<keyword evidence="4 5" id="KW-0418">Kinase</keyword>
<dbReference type="CDD" id="cd01428">
    <property type="entry name" value="ADK"/>
    <property type="match status" value="1"/>
</dbReference>
<dbReference type="InterPro" id="IPR006259">
    <property type="entry name" value="Adenyl_kin_sub"/>
</dbReference>
<dbReference type="PROSITE" id="PS00113">
    <property type="entry name" value="ADENYLATE_KINASE"/>
    <property type="match status" value="1"/>
</dbReference>
<comment type="caution">
    <text evidence="8">The sequence shown here is derived from an EMBL/GenBank/DDBJ whole genome shotgun (WGS) entry which is preliminary data.</text>
</comment>
<dbReference type="Pfam" id="PF05191">
    <property type="entry name" value="ADK_lid"/>
    <property type="match status" value="1"/>
</dbReference>